<feature type="compositionally biased region" description="Basic and acidic residues" evidence="1">
    <location>
        <begin position="88"/>
        <end position="116"/>
    </location>
</feature>
<organism evidence="3">
    <name type="scientific">Pseudobutyrivibrio ruminis</name>
    <dbReference type="NCBI Taxonomy" id="46206"/>
    <lineage>
        <taxon>Bacteria</taxon>
        <taxon>Bacillati</taxon>
        <taxon>Bacillota</taxon>
        <taxon>Clostridia</taxon>
        <taxon>Lachnospirales</taxon>
        <taxon>Lachnospiraceae</taxon>
        <taxon>Pseudobutyrivibrio</taxon>
    </lineage>
</organism>
<dbReference type="EMBL" id="PDYF01000017">
    <property type="protein sequence ID" value="PHU34598.1"/>
    <property type="molecule type" value="Genomic_DNA"/>
</dbReference>
<feature type="region of interest" description="Disordered" evidence="1">
    <location>
        <begin position="185"/>
        <end position="247"/>
    </location>
</feature>
<gene>
    <name evidence="3" type="ORF">CSX01_09275</name>
</gene>
<keyword evidence="2" id="KW-0472">Membrane</keyword>
<reference evidence="3" key="1">
    <citation type="submission" date="2017-10" db="EMBL/GenBank/DDBJ databases">
        <title>Resolving the taxonomy of Roseburia spp., Eubacterium rectale and Agathobacter spp. through phylogenomic analysis.</title>
        <authorList>
            <person name="Sheridan P.O."/>
            <person name="Walker A.W."/>
            <person name="Duncan S.H."/>
            <person name="Scott K.P."/>
            <person name="Toole P.W.O."/>
            <person name="Luis P."/>
            <person name="Flint H.J."/>
        </authorList>
    </citation>
    <scope>NUCLEOTIDE SEQUENCE [LARGE SCALE GENOMIC DNA]</scope>
    <source>
        <strain evidence="3">JK626</strain>
    </source>
</reference>
<feature type="compositionally biased region" description="Basic and acidic residues" evidence="1">
    <location>
        <begin position="213"/>
        <end position="222"/>
    </location>
</feature>
<keyword evidence="2" id="KW-0812">Transmembrane</keyword>
<feature type="region of interest" description="Disordered" evidence="1">
    <location>
        <begin position="88"/>
        <end position="145"/>
    </location>
</feature>
<reference evidence="3" key="2">
    <citation type="submission" date="2017-10" db="EMBL/GenBank/DDBJ databases">
        <authorList>
            <person name="Banno H."/>
            <person name="Chua N.-H."/>
        </authorList>
    </citation>
    <scope>NUCLEOTIDE SEQUENCE [LARGE SCALE GENOMIC DNA]</scope>
    <source>
        <strain evidence="3">JK626</strain>
    </source>
</reference>
<evidence type="ECO:0000256" key="1">
    <source>
        <dbReference type="SAM" id="MobiDB-lite"/>
    </source>
</evidence>
<dbReference type="Proteomes" id="UP000225889">
    <property type="component" value="Unassembled WGS sequence"/>
</dbReference>
<protein>
    <submittedName>
        <fullName evidence="3">Uncharacterized protein</fullName>
    </submittedName>
</protein>
<name>A0A2G3DU90_9FIRM</name>
<feature type="compositionally biased region" description="Polar residues" evidence="1">
    <location>
        <begin position="225"/>
        <end position="239"/>
    </location>
</feature>
<dbReference type="SUPFAM" id="SSF69304">
    <property type="entry name" value="Tricorn protease N-terminal domain"/>
    <property type="match status" value="1"/>
</dbReference>
<evidence type="ECO:0000313" key="3">
    <source>
        <dbReference type="EMBL" id="PHU34598.1"/>
    </source>
</evidence>
<evidence type="ECO:0000256" key="2">
    <source>
        <dbReference type="SAM" id="Phobius"/>
    </source>
</evidence>
<feature type="compositionally biased region" description="Acidic residues" evidence="1">
    <location>
        <begin position="187"/>
        <end position="196"/>
    </location>
</feature>
<dbReference type="RefSeq" id="WP_099392180.1">
    <property type="nucleotide sequence ID" value="NZ_PDYF01000017.1"/>
</dbReference>
<keyword evidence="2" id="KW-1133">Transmembrane helix</keyword>
<comment type="caution">
    <text evidence="3">The sequence shown here is derived from an EMBL/GenBank/DDBJ whole genome shotgun (WGS) entry which is preliminary data.</text>
</comment>
<feature type="transmembrane region" description="Helical" evidence="2">
    <location>
        <begin position="254"/>
        <end position="274"/>
    </location>
</feature>
<accession>A0A2G3DU90</accession>
<feature type="region of interest" description="Disordered" evidence="1">
    <location>
        <begin position="40"/>
        <end position="63"/>
    </location>
</feature>
<sequence>MNCKNCGAPVDGHIACPKCGQLVDFTGSISNTPARTSYGINWGTEEETPAAKPVSEALAKPEEKKTVVEVEAQVKPEEQPVVDVQAKLEEKKQVVETSVKPEPEKPVAETSDKSEPVKPGPATPTPAVAESRTDTSEDESENISIFDTFSEAMKDIAEDVLEVGDDMKEDIADVVANISDAIASAYPEEDDDEEDNSAAVTSSSIAAEDKEEEPYRYKENKYEFSGSTKSSGTYNSGTYNNSKKNNDDVDSKPAAFSLFLFFAFIIMALVISVTRNNKEDEYEKAKQELYNNIDLESLQNMYGLNLHSSSSPSTVEEEPVVYVYADLGKIYNTDGECIEINEDAIVKSDLNHQRIAYYQDGQLYLVDGNLEPETVASNVKDFQILPNGEDLAYISENGYLTYRKYDKNDYDEYMVERNVESFVFDAAGSKAGFLYLAETEEGKVLCQCDRDGNNRSTIASGEYKPLSVSHDLDCTFYLDENNHLHRYYDGRDEDIAYDVIINDNSEYIISDDKSAIIVNNIAVDGKIYCANKFTKELYIIDEPGLSEANIYEASKDGEALAVTYQSDEGLVEVKFGPGGSTKYVITESTNVDCFAVNAKEDVVLYKLDNQLYKWARTETTDRVVDEDASDINNISVSSAGVFYYLKGSELYYFSTIRYTYEPVLVSDDVDKIVKYTDNDGQVTMGFAKTDSTQYILIANSNYIQE</sequence>
<proteinExistence type="predicted"/>
<dbReference type="AlphaFoldDB" id="A0A2G3DU90"/>